<comment type="caution">
    <text evidence="3">The sequence shown here is derived from an EMBL/GenBank/DDBJ whole genome shotgun (WGS) entry which is preliminary data.</text>
</comment>
<dbReference type="SUPFAM" id="SSF51735">
    <property type="entry name" value="NAD(P)-binding Rossmann-fold domains"/>
    <property type="match status" value="1"/>
</dbReference>
<dbReference type="InterPro" id="IPR002347">
    <property type="entry name" value="SDR_fam"/>
</dbReference>
<keyword evidence="2" id="KW-0560">Oxidoreductase</keyword>
<dbReference type="PANTHER" id="PTHR43639">
    <property type="entry name" value="OXIDOREDUCTASE, SHORT-CHAIN DEHYDROGENASE/REDUCTASE FAMILY (AFU_ORTHOLOGUE AFUA_5G02870)"/>
    <property type="match status" value="1"/>
</dbReference>
<dbReference type="PRINTS" id="PR00080">
    <property type="entry name" value="SDRFAMILY"/>
</dbReference>
<evidence type="ECO:0000313" key="4">
    <source>
        <dbReference type="Proteomes" id="UP000190409"/>
    </source>
</evidence>
<protein>
    <submittedName>
        <fullName evidence="3">3-oxoacyl-ACP reductase</fullName>
    </submittedName>
</protein>
<dbReference type="Gene3D" id="3.40.50.720">
    <property type="entry name" value="NAD(P)-binding Rossmann-like Domain"/>
    <property type="match status" value="1"/>
</dbReference>
<dbReference type="AlphaFoldDB" id="A0A1S8KPY8"/>
<name>A0A1S8KPY8_9LACT</name>
<dbReference type="NCBIfam" id="NF006393">
    <property type="entry name" value="PRK08642.1"/>
    <property type="match status" value="1"/>
</dbReference>
<dbReference type="InterPro" id="IPR036291">
    <property type="entry name" value="NAD(P)-bd_dom_sf"/>
</dbReference>
<proteinExistence type="inferred from homology"/>
<dbReference type="EMBL" id="MUYF01000003">
    <property type="protein sequence ID" value="OOL81703.1"/>
    <property type="molecule type" value="Genomic_DNA"/>
</dbReference>
<comment type="similarity">
    <text evidence="1">Belongs to the short-chain dehydrogenases/reductases (SDR) family.</text>
</comment>
<dbReference type="GO" id="GO:0008206">
    <property type="term" value="P:bile acid metabolic process"/>
    <property type="evidence" value="ECO:0007669"/>
    <property type="project" value="UniProtKB-ARBA"/>
</dbReference>
<organism evidence="3 4">
    <name type="scientific">Dolosigranulum pigrum</name>
    <dbReference type="NCBI Taxonomy" id="29394"/>
    <lineage>
        <taxon>Bacteria</taxon>
        <taxon>Bacillati</taxon>
        <taxon>Bacillota</taxon>
        <taxon>Bacilli</taxon>
        <taxon>Lactobacillales</taxon>
        <taxon>Carnobacteriaceae</taxon>
        <taxon>Dolosigranulum</taxon>
    </lineage>
</organism>
<evidence type="ECO:0000256" key="1">
    <source>
        <dbReference type="ARBA" id="ARBA00006484"/>
    </source>
</evidence>
<dbReference type="PRINTS" id="PR00081">
    <property type="entry name" value="GDHRDH"/>
</dbReference>
<dbReference type="GO" id="GO:0016491">
    <property type="term" value="F:oxidoreductase activity"/>
    <property type="evidence" value="ECO:0007669"/>
    <property type="project" value="UniProtKB-KW"/>
</dbReference>
<dbReference type="PANTHER" id="PTHR43639:SF1">
    <property type="entry name" value="SHORT-CHAIN DEHYDROGENASE_REDUCTASE FAMILY PROTEIN"/>
    <property type="match status" value="1"/>
</dbReference>
<dbReference type="Proteomes" id="UP000190409">
    <property type="component" value="Unassembled WGS sequence"/>
</dbReference>
<dbReference type="Pfam" id="PF13561">
    <property type="entry name" value="adh_short_C2"/>
    <property type="match status" value="1"/>
</dbReference>
<evidence type="ECO:0000313" key="3">
    <source>
        <dbReference type="EMBL" id="OOL81703.1"/>
    </source>
</evidence>
<gene>
    <name evidence="3" type="ORF">BWX42_08370</name>
</gene>
<dbReference type="FunFam" id="3.40.50.720:FF:000084">
    <property type="entry name" value="Short-chain dehydrogenase reductase"/>
    <property type="match status" value="1"/>
</dbReference>
<evidence type="ECO:0000256" key="2">
    <source>
        <dbReference type="ARBA" id="ARBA00023002"/>
    </source>
</evidence>
<accession>A0A1S8KPY8</accession>
<reference evidence="3 4" key="1">
    <citation type="submission" date="2017-01" db="EMBL/GenBank/DDBJ databases">
        <title>Complete Genome Sequence of Dolosigranulum pigrum isolated from a Patient with interstitial lung disease.</title>
        <authorList>
            <person name="Mukhopadhyay R."/>
            <person name="Joaquin J."/>
            <person name="Hogue R."/>
            <person name="Fitzgerald S."/>
            <person name="Jospin G."/>
            <person name="Eisen J.A."/>
            <person name="Chaturvedi V."/>
        </authorList>
    </citation>
    <scope>NUCLEOTIDE SEQUENCE [LARGE SCALE GENOMIC DNA]</scope>
    <source>
        <strain evidence="3 4">15S00348</strain>
    </source>
</reference>
<sequence>MEKKVVIVTGSSRGLGKAIAQKFADQGAYIVINYVKSEDKAQQLVQDIGEDRAIAIQADVRDSEQINHLVTKTIEHFGQLDVIVSNALINFKFDPHAQQSLDTIDWKNYNEQFEGSVKAALNLVQASLPYLKDSPQARIITIGTNLFQNPVVPYHEYTSGKAALLGFTRNIAKDLGPDGITANMISGGLLQATDASSVTTPEVFDLIANSSALQRVTTPEDVAEVVAFIGSEASRGLTGQNITVDSGFTMN</sequence>